<dbReference type="AlphaFoldDB" id="A0A6J7EYA4"/>
<protein>
    <submittedName>
        <fullName evidence="2">Unannotated protein</fullName>
    </submittedName>
</protein>
<evidence type="ECO:0000313" key="2">
    <source>
        <dbReference type="EMBL" id="CAB4885960.1"/>
    </source>
</evidence>
<keyword evidence="1" id="KW-1133">Transmembrane helix</keyword>
<name>A0A6J7EYA4_9ZZZZ</name>
<gene>
    <name evidence="2" type="ORF">UFOPK3376_02217</name>
</gene>
<feature type="transmembrane region" description="Helical" evidence="1">
    <location>
        <begin position="7"/>
        <end position="28"/>
    </location>
</feature>
<organism evidence="2">
    <name type="scientific">freshwater metagenome</name>
    <dbReference type="NCBI Taxonomy" id="449393"/>
    <lineage>
        <taxon>unclassified sequences</taxon>
        <taxon>metagenomes</taxon>
        <taxon>ecological metagenomes</taxon>
    </lineage>
</organism>
<feature type="transmembrane region" description="Helical" evidence="1">
    <location>
        <begin position="100"/>
        <end position="124"/>
    </location>
</feature>
<feature type="transmembrane region" description="Helical" evidence="1">
    <location>
        <begin position="40"/>
        <end position="61"/>
    </location>
</feature>
<evidence type="ECO:0000256" key="1">
    <source>
        <dbReference type="SAM" id="Phobius"/>
    </source>
</evidence>
<feature type="transmembrane region" description="Helical" evidence="1">
    <location>
        <begin position="73"/>
        <end position="94"/>
    </location>
</feature>
<proteinExistence type="predicted"/>
<keyword evidence="1" id="KW-0472">Membrane</keyword>
<sequence>MSDRWDLVALRQGAAVALVFAVPFSIAARLIHDDNPNSSAIVPLVLAAVVGFVLGAGVAAWRQRSQTPLSHGIVAAVGTYAVVQSLLVIINLVRGADIRWFAIFFNLTVTLAAGCMGGLLGMALQRQGLEPRR</sequence>
<accession>A0A6J7EYA4</accession>
<reference evidence="2" key="1">
    <citation type="submission" date="2020-05" db="EMBL/GenBank/DDBJ databases">
        <authorList>
            <person name="Chiriac C."/>
            <person name="Salcher M."/>
            <person name="Ghai R."/>
            <person name="Kavagutti S V."/>
        </authorList>
    </citation>
    <scope>NUCLEOTIDE SEQUENCE</scope>
</reference>
<dbReference type="EMBL" id="CAFBLP010000065">
    <property type="protein sequence ID" value="CAB4885960.1"/>
    <property type="molecule type" value="Genomic_DNA"/>
</dbReference>
<keyword evidence="1" id="KW-0812">Transmembrane</keyword>